<accession>A0A2K5H730</accession>
<reference evidence="1" key="2">
    <citation type="submission" date="2025-09" db="UniProtKB">
        <authorList>
            <consortium name="Ensembl"/>
        </authorList>
    </citation>
    <scope>IDENTIFICATION</scope>
</reference>
<protein>
    <submittedName>
        <fullName evidence="1">Uncharacterized protein</fullName>
    </submittedName>
</protein>
<keyword evidence="2" id="KW-1185">Reference proteome</keyword>
<sequence>MTQEKVHPHLFSERCANQHQHRTAEEKKSVSGKQLTHWRCEESSTHHNFIDIKCMKHFRSALRLRQTFHLDTANHPCVITMNSALPWKLEGSNSTSALLPALDWMIF</sequence>
<reference evidence="1" key="1">
    <citation type="submission" date="2025-08" db="UniProtKB">
        <authorList>
            <consortium name="Ensembl"/>
        </authorList>
    </citation>
    <scope>IDENTIFICATION</scope>
</reference>
<dbReference type="AlphaFoldDB" id="A0A2K5H730"/>
<evidence type="ECO:0000313" key="2">
    <source>
        <dbReference type="Proteomes" id="UP000233080"/>
    </source>
</evidence>
<dbReference type="Proteomes" id="UP000233080">
    <property type="component" value="Unassembled WGS sequence"/>
</dbReference>
<proteinExistence type="predicted"/>
<dbReference type="OMA" id="NSALPWK"/>
<evidence type="ECO:0000313" key="1">
    <source>
        <dbReference type="Ensembl" id="ENSCANP00000000163.1"/>
    </source>
</evidence>
<name>A0A2K5H730_COLAP</name>
<organism evidence="1 2">
    <name type="scientific">Colobus angolensis palliatus</name>
    <name type="common">Peters' Angolan colobus</name>
    <dbReference type="NCBI Taxonomy" id="336983"/>
    <lineage>
        <taxon>Eukaryota</taxon>
        <taxon>Metazoa</taxon>
        <taxon>Chordata</taxon>
        <taxon>Craniata</taxon>
        <taxon>Vertebrata</taxon>
        <taxon>Euteleostomi</taxon>
        <taxon>Mammalia</taxon>
        <taxon>Eutheria</taxon>
        <taxon>Euarchontoglires</taxon>
        <taxon>Primates</taxon>
        <taxon>Haplorrhini</taxon>
        <taxon>Catarrhini</taxon>
        <taxon>Cercopithecidae</taxon>
        <taxon>Colobinae</taxon>
        <taxon>Colobus</taxon>
    </lineage>
</organism>
<dbReference type="Ensembl" id="ENSCANT00000000588.1">
    <property type="protein sequence ID" value="ENSCANP00000000163.1"/>
    <property type="gene ID" value="ENSCANG00000000539.1"/>
</dbReference>